<protein>
    <submittedName>
        <fullName evidence="1">Uncharacterized protein</fullName>
    </submittedName>
</protein>
<sequence>MTTFAVFGMSENWAREDAKEHTPTFKNENGKRVDLTVSEWAVEVEVQVAKIMEGKKCVRLSPMFDAPQYAQQFMDMARKSIVCRDLKIRTKAVLVDAKNKPILNAKTGAPKVGFADWAPEASYAA</sequence>
<dbReference type="EMBL" id="BK015857">
    <property type="protein sequence ID" value="DAD69861.1"/>
    <property type="molecule type" value="Genomic_DNA"/>
</dbReference>
<accession>A0A8S5LIF6</accession>
<reference evidence="1" key="1">
    <citation type="journal article" date="2021" name="Proc. Natl. Acad. Sci. U.S.A.">
        <title>A Catalog of Tens of Thousands of Viruses from Human Metagenomes Reveals Hidden Associations with Chronic Diseases.</title>
        <authorList>
            <person name="Tisza M.J."/>
            <person name="Buck C.B."/>
        </authorList>
    </citation>
    <scope>NUCLEOTIDE SEQUENCE</scope>
    <source>
        <strain evidence="1">CtGO42</strain>
    </source>
</reference>
<organism evidence="1">
    <name type="scientific">Siphoviridae sp. ctGO42</name>
    <dbReference type="NCBI Taxonomy" id="2827566"/>
    <lineage>
        <taxon>Viruses</taxon>
        <taxon>Duplodnaviria</taxon>
        <taxon>Heunggongvirae</taxon>
        <taxon>Uroviricota</taxon>
        <taxon>Caudoviricetes</taxon>
    </lineage>
</organism>
<evidence type="ECO:0000313" key="1">
    <source>
        <dbReference type="EMBL" id="DAD69861.1"/>
    </source>
</evidence>
<proteinExistence type="predicted"/>
<name>A0A8S5LIF6_9CAUD</name>